<feature type="transmembrane region" description="Helical" evidence="8">
    <location>
        <begin position="109"/>
        <end position="130"/>
    </location>
</feature>
<evidence type="ECO:0000256" key="5">
    <source>
        <dbReference type="ARBA" id="ARBA00023136"/>
    </source>
</evidence>
<evidence type="ECO:0000256" key="7">
    <source>
        <dbReference type="SAM" id="MobiDB-lite"/>
    </source>
</evidence>
<dbReference type="RefSeq" id="WP_129605057.1">
    <property type="nucleotide sequence ID" value="NZ_PRLL01000018.1"/>
</dbReference>
<dbReference type="SUPFAM" id="SSF81338">
    <property type="entry name" value="Aquaporin-like"/>
    <property type="match status" value="1"/>
</dbReference>
<feature type="transmembrane region" description="Helical" evidence="8">
    <location>
        <begin position="150"/>
        <end position="170"/>
    </location>
</feature>
<evidence type="ECO:0000313" key="10">
    <source>
        <dbReference type="Proteomes" id="UP001191004"/>
    </source>
</evidence>
<accession>A0ABY0FJM5</accession>
<feature type="compositionally biased region" description="Basic residues" evidence="7">
    <location>
        <begin position="1"/>
        <end position="10"/>
    </location>
</feature>
<evidence type="ECO:0000256" key="3">
    <source>
        <dbReference type="ARBA" id="ARBA00022692"/>
    </source>
</evidence>
<reference evidence="9 10" key="2">
    <citation type="journal article" date="2020" name="Cell Rep.">
        <title>Acquisition and Adaptation of Ultra-small Parasitic Reduced Genome Bacteria to Mammalian Hosts.</title>
        <authorList>
            <person name="McLean J.S."/>
            <person name="Bor B."/>
            <person name="Kerns K.A."/>
            <person name="Liu Q."/>
            <person name="To T.T."/>
            <person name="Solden L."/>
            <person name="Hendrickson E.L."/>
            <person name="Wrighton K."/>
            <person name="Shi W."/>
            <person name="He X."/>
        </authorList>
    </citation>
    <scope>NUCLEOTIDE SEQUENCE [LARGE SCALE GENOMIC DNA]</scope>
    <source>
        <strain evidence="9 10">TM7_KMM_G3_1_HOT_351</strain>
    </source>
</reference>
<evidence type="ECO:0000256" key="6">
    <source>
        <dbReference type="RuleBase" id="RU000477"/>
    </source>
</evidence>
<dbReference type="InterPro" id="IPR034294">
    <property type="entry name" value="Aquaporin_transptr"/>
</dbReference>
<dbReference type="Proteomes" id="UP001191004">
    <property type="component" value="Unassembled WGS sequence"/>
</dbReference>
<dbReference type="EMBL" id="PRLL01000018">
    <property type="protein sequence ID" value="RYC73312.1"/>
    <property type="molecule type" value="Genomic_DNA"/>
</dbReference>
<protein>
    <submittedName>
        <fullName evidence="9">Aquaporin Z</fullName>
    </submittedName>
</protein>
<name>A0ABY0FJM5_9BACT</name>
<evidence type="ECO:0000313" key="9">
    <source>
        <dbReference type="EMBL" id="RYC73312.1"/>
    </source>
</evidence>
<dbReference type="InterPro" id="IPR023271">
    <property type="entry name" value="Aquaporin-like"/>
</dbReference>
<evidence type="ECO:0000256" key="8">
    <source>
        <dbReference type="SAM" id="Phobius"/>
    </source>
</evidence>
<keyword evidence="3 6" id="KW-0812">Transmembrane</keyword>
<reference evidence="9 10" key="1">
    <citation type="journal article" date="2018" name="bioRxiv">
        <title>Evidence of independent acquisition and adaption of ultra-small bacteria to human hosts across the highly diverse yet reduced genomes of the phylum Saccharibacteria.</title>
        <authorList>
            <person name="McLean J.S."/>
            <person name="Bor B."/>
            <person name="To T.T."/>
            <person name="Liu Q."/>
            <person name="Kearns K.A."/>
            <person name="Solden L.M."/>
            <person name="Wrighton K.C."/>
            <person name="He X."/>
            <person name="Shi W."/>
        </authorList>
    </citation>
    <scope>NUCLEOTIDE SEQUENCE [LARGE SCALE GENOMIC DNA]</scope>
    <source>
        <strain evidence="9 10">TM7_KMM_G3_1_HOT_351</strain>
    </source>
</reference>
<organism evidence="9 10">
    <name type="scientific">Candidatus Nanosyncoccus nanoralicus</name>
    <dbReference type="NCBI Taxonomy" id="2171996"/>
    <lineage>
        <taxon>Bacteria</taxon>
        <taxon>Candidatus Saccharimonadota</taxon>
        <taxon>Candidatus Nanosyncoccalia</taxon>
        <taxon>Candidatus Nanosyncoccales</taxon>
        <taxon>Candidatus Nanosyncoccaceae</taxon>
        <taxon>Candidatus Nanosyncoccus</taxon>
    </lineage>
</organism>
<dbReference type="PANTHER" id="PTHR19139:SF199">
    <property type="entry name" value="MIP17260P"/>
    <property type="match status" value="1"/>
</dbReference>
<feature type="transmembrane region" description="Helical" evidence="8">
    <location>
        <begin position="82"/>
        <end position="103"/>
    </location>
</feature>
<feature type="region of interest" description="Disordered" evidence="7">
    <location>
        <begin position="1"/>
        <end position="22"/>
    </location>
</feature>
<feature type="transmembrane region" description="Helical" evidence="8">
    <location>
        <begin position="190"/>
        <end position="209"/>
    </location>
</feature>
<dbReference type="PANTHER" id="PTHR19139">
    <property type="entry name" value="AQUAPORIN TRANSPORTER"/>
    <property type="match status" value="1"/>
</dbReference>
<sequence length="328" mass="35777">MATSKSKKAKKSTEKPKNTNTKPEVTVVEEIVTVTEPETIVTEIAEVKMKENKKSKCIFANFFAKKGDPEENILTIFKTPKIWGALVGELIGTMFITMLLLTLGIYQPLYVLFGVIGVTLAVFTLSGAHLNPAITAGMMATRRVSAIRGVLYMVAQVVGAWLGLVIVNAFRMAGETKVDLPALTAVEASNLWQLLAIEFLGVFTLAFFFNRAQEYKSRRSAFTYAAIIGGGMVLAVLFAIVISSNFFKISNNFILNPAVAIMYQIFPTSAENFGTLISKVGLEVLVFILAPIVAGILAFFVGDIATTLAGEDECEKHHHCKDGHCHEK</sequence>
<keyword evidence="10" id="KW-1185">Reference proteome</keyword>
<dbReference type="Gene3D" id="1.20.1080.10">
    <property type="entry name" value="Glycerol uptake facilitator protein"/>
    <property type="match status" value="1"/>
</dbReference>
<dbReference type="Pfam" id="PF00230">
    <property type="entry name" value="MIP"/>
    <property type="match status" value="1"/>
</dbReference>
<comment type="caution">
    <text evidence="9">The sequence shown here is derived from an EMBL/GenBank/DDBJ whole genome shotgun (WGS) entry which is preliminary data.</text>
</comment>
<feature type="transmembrane region" description="Helical" evidence="8">
    <location>
        <begin position="221"/>
        <end position="247"/>
    </location>
</feature>
<gene>
    <name evidence="9" type="primary">aqpZ</name>
    <name evidence="9" type="ORF">G3KMM_00459</name>
</gene>
<proteinExistence type="inferred from homology"/>
<feature type="transmembrane region" description="Helical" evidence="8">
    <location>
        <begin position="282"/>
        <end position="301"/>
    </location>
</feature>
<evidence type="ECO:0000256" key="4">
    <source>
        <dbReference type="ARBA" id="ARBA00022989"/>
    </source>
</evidence>
<evidence type="ECO:0000256" key="2">
    <source>
        <dbReference type="ARBA" id="ARBA00006175"/>
    </source>
</evidence>
<dbReference type="PRINTS" id="PR00783">
    <property type="entry name" value="MINTRINSICP"/>
</dbReference>
<keyword evidence="6" id="KW-0813">Transport</keyword>
<comment type="similarity">
    <text evidence="2 6">Belongs to the MIP/aquaporin (TC 1.A.8) family.</text>
</comment>
<dbReference type="InterPro" id="IPR000425">
    <property type="entry name" value="MIP"/>
</dbReference>
<comment type="subcellular location">
    <subcellularLocation>
        <location evidence="1">Membrane</location>
        <topology evidence="1">Multi-pass membrane protein</topology>
    </subcellularLocation>
</comment>
<keyword evidence="4 8" id="KW-1133">Transmembrane helix</keyword>
<evidence type="ECO:0000256" key="1">
    <source>
        <dbReference type="ARBA" id="ARBA00004141"/>
    </source>
</evidence>
<keyword evidence="5 8" id="KW-0472">Membrane</keyword>